<evidence type="ECO:0000313" key="16">
    <source>
        <dbReference type="Proteomes" id="UP000494106"/>
    </source>
</evidence>
<organism evidence="15 16">
    <name type="scientific">Arctia plantaginis</name>
    <name type="common">Wood tiger moth</name>
    <name type="synonym">Phalaena plantaginis</name>
    <dbReference type="NCBI Taxonomy" id="874455"/>
    <lineage>
        <taxon>Eukaryota</taxon>
        <taxon>Metazoa</taxon>
        <taxon>Ecdysozoa</taxon>
        <taxon>Arthropoda</taxon>
        <taxon>Hexapoda</taxon>
        <taxon>Insecta</taxon>
        <taxon>Pterygota</taxon>
        <taxon>Neoptera</taxon>
        <taxon>Endopterygota</taxon>
        <taxon>Lepidoptera</taxon>
        <taxon>Glossata</taxon>
        <taxon>Ditrysia</taxon>
        <taxon>Noctuoidea</taxon>
        <taxon>Erebidae</taxon>
        <taxon>Arctiinae</taxon>
        <taxon>Arctia</taxon>
    </lineage>
</organism>
<keyword evidence="2" id="KW-1003">Cell membrane</keyword>
<dbReference type="InterPro" id="IPR004117">
    <property type="entry name" value="7tm6_olfct_rcpt"/>
</dbReference>
<dbReference type="GO" id="GO:0005886">
    <property type="term" value="C:plasma membrane"/>
    <property type="evidence" value="ECO:0007669"/>
    <property type="project" value="UniProtKB-SubCell"/>
</dbReference>
<feature type="transmembrane region" description="Helical" evidence="12">
    <location>
        <begin position="144"/>
        <end position="163"/>
    </location>
</feature>
<dbReference type="Pfam" id="PF10545">
    <property type="entry name" value="MADF_DNA_bdg"/>
    <property type="match status" value="1"/>
</dbReference>
<dbReference type="Proteomes" id="UP000494106">
    <property type="component" value="Unassembled WGS sequence"/>
</dbReference>
<evidence type="ECO:0000256" key="6">
    <source>
        <dbReference type="ARBA" id="ARBA00022989"/>
    </source>
</evidence>
<dbReference type="SMART" id="SM00595">
    <property type="entry name" value="MADF"/>
    <property type="match status" value="1"/>
</dbReference>
<keyword evidence="10" id="KW-0539">Nucleus</keyword>
<comment type="caution">
    <text evidence="15">The sequence shown here is derived from an EMBL/GenBank/DDBJ whole genome shotgun (WGS) entry which is preliminary data.</text>
</comment>
<evidence type="ECO:0000256" key="11">
    <source>
        <dbReference type="SAM" id="MobiDB-lite"/>
    </source>
</evidence>
<keyword evidence="4 12" id="KW-0812">Transmembrane</keyword>
<feature type="region of interest" description="Disordered" evidence="11">
    <location>
        <begin position="286"/>
        <end position="340"/>
    </location>
</feature>
<feature type="transmembrane region" description="Helical" evidence="12">
    <location>
        <begin position="647"/>
        <end position="669"/>
    </location>
</feature>
<evidence type="ECO:0000259" key="14">
    <source>
        <dbReference type="PROSITE" id="PS51031"/>
    </source>
</evidence>
<evidence type="ECO:0000256" key="8">
    <source>
        <dbReference type="ARBA" id="ARBA00023170"/>
    </source>
</evidence>
<dbReference type="GO" id="GO:0005549">
    <property type="term" value="F:odorant binding"/>
    <property type="evidence" value="ECO:0007669"/>
    <property type="project" value="InterPro"/>
</dbReference>
<dbReference type="PANTHER" id="PTHR21137">
    <property type="entry name" value="ODORANT RECEPTOR"/>
    <property type="match status" value="1"/>
</dbReference>
<dbReference type="GO" id="GO:0004984">
    <property type="term" value="F:olfactory receptor activity"/>
    <property type="evidence" value="ECO:0007669"/>
    <property type="project" value="InterPro"/>
</dbReference>
<evidence type="ECO:0000313" key="15">
    <source>
        <dbReference type="EMBL" id="CAB3252922.1"/>
    </source>
</evidence>
<evidence type="ECO:0000256" key="1">
    <source>
        <dbReference type="ARBA" id="ARBA00004651"/>
    </source>
</evidence>
<feature type="transmembrane region" description="Helical" evidence="12">
    <location>
        <begin position="710"/>
        <end position="729"/>
    </location>
</feature>
<dbReference type="OrthoDB" id="7550533at2759"/>
<dbReference type="GO" id="GO:0003677">
    <property type="term" value="F:DNA binding"/>
    <property type="evidence" value="ECO:0007669"/>
    <property type="project" value="InterPro"/>
</dbReference>
<keyword evidence="16" id="KW-1185">Reference proteome</keyword>
<name>A0A8S1B3K6_ARCPL</name>
<gene>
    <name evidence="15" type="ORF">APLA_LOCUS13789</name>
</gene>
<keyword evidence="3" id="KW-0716">Sensory transduction</keyword>
<evidence type="ECO:0000256" key="5">
    <source>
        <dbReference type="ARBA" id="ARBA00022725"/>
    </source>
</evidence>
<dbReference type="Pfam" id="PF02944">
    <property type="entry name" value="BESS"/>
    <property type="match status" value="1"/>
</dbReference>
<keyword evidence="6 12" id="KW-1133">Transmembrane helix</keyword>
<evidence type="ECO:0000256" key="3">
    <source>
        <dbReference type="ARBA" id="ARBA00022606"/>
    </source>
</evidence>
<evidence type="ECO:0000256" key="10">
    <source>
        <dbReference type="PROSITE-ProRule" id="PRU00371"/>
    </source>
</evidence>
<evidence type="ECO:0000256" key="12">
    <source>
        <dbReference type="SAM" id="Phobius"/>
    </source>
</evidence>
<evidence type="ECO:0008006" key="17">
    <source>
        <dbReference type="Google" id="ProtNLM"/>
    </source>
</evidence>
<sequence length="982" mass="112655">MWGEVKKFGLQYCDLPTMLWNVAFMLRALTLNIDSRNKTPIPIFVYLLCLLIALGYFFVYLVSMGWFVFVRCPETGDLLSAMIVFSLGVSSEIGTVKLVYMFLHIGKIKKIVAETLACDASVVPNSRFSNNLLTTLRAVKKRAMIFWVVIISNGVVYVMKPILLPGRHLMEDKFILFEVEKKECIWNRNDADYNNSQARRAAWEEIGQIIYHNWNSLKYFEKDEKVLEMSKKWRNIRDYYKKEKKRQEKEENNPKGPKITKKRLYSYFQYLGFLDQQNYIRSHTTNVSDDESFTSGNDGPENQEHQEEEGEEEEEAIEVKIESGSQKRSLPKAVTPTAKRSVTALRRTQNNESHSEAIRNFLLSLIPDVETLNEQQYMNFRLEVLNLLNSIKFENSGCLEPMYETPNYQIAFVLMTSGVIFTCYLPANITAFLIVITGYIEAQMLALSEELLHLWEDAEKDYNKMKRTNNVLDGSENNQVNKTKLINEYISIRLKEITENHARNINLLLQVESVFSGAIALEFFLLVVGLIAELLGGLENTYIEIPFAMMQVGMDCFTGQRVMDASTKFERAVYDCKWESYDKANMKIVQIMLQSSQKTMKLSAGGIPIGYIILTTVASILYIYAYVFSAFWFSFWHAAEIGEVSGAFAEFSLSITSHVVIVRLFYMLLHKEKLEVLINKYLDQDARIPKGSRFFNNMMKTLKQVKRRGIIFWTILLVDPAVYIIKPLLTPGRHLTLDTFVIYGLEPMLESPNYEIATVVMATGVTLICYSVANVTCFWIVTIGYIEAQMLALSEEIKHIYGDAVCHCKKTIDTNNNYTLVVNKNASKDTVAAIINQYIKEHLKDIIVKHSTNISYVKEIDEIMSIPNAVGFLYLILGLTAELLGGLEKTWLQLPFTMLQLSVDCYLGQKVKDSNDKFEQAVYDCKWEKFNKSNRKIVLMMLQNSQKTMTLSAGGMAILNLRCLMSIIKTTYSAYTTLRTMV</sequence>
<keyword evidence="5" id="KW-0552">Olfaction</keyword>
<evidence type="ECO:0000259" key="13">
    <source>
        <dbReference type="PROSITE" id="PS51029"/>
    </source>
</evidence>
<evidence type="ECO:0000256" key="2">
    <source>
        <dbReference type="ARBA" id="ARBA00022475"/>
    </source>
</evidence>
<dbReference type="GO" id="GO:0007165">
    <property type="term" value="P:signal transduction"/>
    <property type="evidence" value="ECO:0007669"/>
    <property type="project" value="UniProtKB-KW"/>
</dbReference>
<reference evidence="15 16" key="1">
    <citation type="submission" date="2020-04" db="EMBL/GenBank/DDBJ databases">
        <authorList>
            <person name="Wallbank WR R."/>
            <person name="Pardo Diaz C."/>
            <person name="Kozak K."/>
            <person name="Martin S."/>
            <person name="Jiggins C."/>
            <person name="Moest M."/>
            <person name="Warren A I."/>
            <person name="Byers J.R.P. K."/>
            <person name="Montejo-Kovacevich G."/>
            <person name="Yen C E."/>
        </authorList>
    </citation>
    <scope>NUCLEOTIDE SEQUENCE [LARGE SCALE GENOMIC DNA]</scope>
</reference>
<evidence type="ECO:0000256" key="4">
    <source>
        <dbReference type="ARBA" id="ARBA00022692"/>
    </source>
</evidence>
<keyword evidence="7 12" id="KW-0472">Membrane</keyword>
<feature type="compositionally biased region" description="Polar residues" evidence="11">
    <location>
        <begin position="286"/>
        <end position="297"/>
    </location>
</feature>
<feature type="domain" description="MADF" evidence="13">
    <location>
        <begin position="174"/>
        <end position="279"/>
    </location>
</feature>
<keyword evidence="8" id="KW-0675">Receptor</keyword>
<keyword evidence="9" id="KW-0807">Transducer</keyword>
<feature type="transmembrane region" description="Helical" evidence="12">
    <location>
        <begin position="81"/>
        <end position="103"/>
    </location>
</feature>
<dbReference type="InterPro" id="IPR006578">
    <property type="entry name" value="MADF-dom"/>
</dbReference>
<accession>A0A8S1B3K6</accession>
<dbReference type="EMBL" id="CADEBC010000561">
    <property type="protein sequence ID" value="CAB3252922.1"/>
    <property type="molecule type" value="Genomic_DNA"/>
</dbReference>
<dbReference type="AlphaFoldDB" id="A0A8S1B3K6"/>
<feature type="transmembrane region" description="Helical" evidence="12">
    <location>
        <begin position="43"/>
        <end position="69"/>
    </location>
</feature>
<dbReference type="GO" id="GO:0005634">
    <property type="term" value="C:nucleus"/>
    <property type="evidence" value="ECO:0007669"/>
    <property type="project" value="UniProtKB-SubCell"/>
</dbReference>
<dbReference type="PROSITE" id="PS51029">
    <property type="entry name" value="MADF"/>
    <property type="match status" value="1"/>
</dbReference>
<feature type="transmembrane region" description="Helical" evidence="12">
    <location>
        <begin position="602"/>
        <end position="627"/>
    </location>
</feature>
<feature type="domain" description="BESS" evidence="14">
    <location>
        <begin position="355"/>
        <end position="394"/>
    </location>
</feature>
<feature type="transmembrane region" description="Helical" evidence="12">
    <location>
        <begin position="410"/>
        <end position="440"/>
    </location>
</feature>
<feature type="compositionally biased region" description="Acidic residues" evidence="11">
    <location>
        <begin position="306"/>
        <end position="316"/>
    </location>
</feature>
<comment type="subcellular location">
    <subcellularLocation>
        <location evidence="1">Cell membrane</location>
        <topology evidence="1">Multi-pass membrane protein</topology>
    </subcellularLocation>
    <subcellularLocation>
        <location evidence="10">Nucleus</location>
    </subcellularLocation>
</comment>
<evidence type="ECO:0000256" key="7">
    <source>
        <dbReference type="ARBA" id="ARBA00023136"/>
    </source>
</evidence>
<evidence type="ECO:0000256" key="9">
    <source>
        <dbReference type="ARBA" id="ARBA00023224"/>
    </source>
</evidence>
<dbReference type="Pfam" id="PF02949">
    <property type="entry name" value="7tm_6"/>
    <property type="match status" value="2"/>
</dbReference>
<dbReference type="PROSITE" id="PS51031">
    <property type="entry name" value="BESS"/>
    <property type="match status" value="1"/>
</dbReference>
<dbReference type="InterPro" id="IPR004210">
    <property type="entry name" value="BESS_motif"/>
</dbReference>
<dbReference type="PANTHER" id="PTHR21137:SF35">
    <property type="entry name" value="ODORANT RECEPTOR 19A-RELATED"/>
    <property type="match status" value="1"/>
</dbReference>
<proteinExistence type="predicted"/>
<feature type="transmembrane region" description="Helical" evidence="12">
    <location>
        <begin position="756"/>
        <end position="781"/>
    </location>
</feature>
<protein>
    <recommendedName>
        <fullName evidence="17">Odorant receptor</fullName>
    </recommendedName>
</protein>